<comment type="similarity">
    <text evidence="2">Belongs to the paxM FAD-dependent monooxygenase family.</text>
</comment>
<dbReference type="SUPFAM" id="SSF54373">
    <property type="entry name" value="FAD-linked reductases, C-terminal domain"/>
    <property type="match status" value="1"/>
</dbReference>
<dbReference type="GO" id="GO:0044550">
    <property type="term" value="P:secondary metabolite biosynthetic process"/>
    <property type="evidence" value="ECO:0007669"/>
    <property type="project" value="UniProtKB-ARBA"/>
</dbReference>
<feature type="domain" description="FAD-binding" evidence="7">
    <location>
        <begin position="31"/>
        <end position="375"/>
    </location>
</feature>
<proteinExistence type="inferred from homology"/>
<name>A0A7G6J4G5_9PEZI</name>
<protein>
    <submittedName>
        <fullName evidence="8">Hfaza1D</fullName>
    </submittedName>
</protein>
<evidence type="ECO:0000256" key="4">
    <source>
        <dbReference type="ARBA" id="ARBA00022827"/>
    </source>
</evidence>
<dbReference type="FunFam" id="3.50.50.60:FF:000153">
    <property type="entry name" value="Salicylate hydroxylase, putative"/>
    <property type="match status" value="1"/>
</dbReference>
<keyword evidence="5" id="KW-0560">Oxidoreductase</keyword>
<dbReference type="PRINTS" id="PR00420">
    <property type="entry name" value="RNGMNOXGNASE"/>
</dbReference>
<evidence type="ECO:0000256" key="5">
    <source>
        <dbReference type="ARBA" id="ARBA00023002"/>
    </source>
</evidence>
<dbReference type="InterPro" id="IPR002938">
    <property type="entry name" value="FAD-bd"/>
</dbReference>
<comment type="pathway">
    <text evidence="1">Secondary metabolite biosynthesis.</text>
</comment>
<evidence type="ECO:0000259" key="7">
    <source>
        <dbReference type="Pfam" id="PF01494"/>
    </source>
</evidence>
<evidence type="ECO:0000256" key="2">
    <source>
        <dbReference type="ARBA" id="ARBA00007992"/>
    </source>
</evidence>
<dbReference type="GO" id="GO:0016491">
    <property type="term" value="F:oxidoreductase activity"/>
    <property type="evidence" value="ECO:0007669"/>
    <property type="project" value="UniProtKB-KW"/>
</dbReference>
<organism evidence="8">
    <name type="scientific">Hypoxylon fragiforme</name>
    <dbReference type="NCBI Taxonomy" id="63214"/>
    <lineage>
        <taxon>Eukaryota</taxon>
        <taxon>Fungi</taxon>
        <taxon>Dikarya</taxon>
        <taxon>Ascomycota</taxon>
        <taxon>Pezizomycotina</taxon>
        <taxon>Sordariomycetes</taxon>
        <taxon>Xylariomycetidae</taxon>
        <taxon>Xylariales</taxon>
        <taxon>Hypoxylaceae</taxon>
        <taxon>Hypoxylon</taxon>
    </lineage>
</organism>
<dbReference type="GO" id="GO:0071949">
    <property type="term" value="F:FAD binding"/>
    <property type="evidence" value="ECO:0007669"/>
    <property type="project" value="InterPro"/>
</dbReference>
<keyword evidence="6" id="KW-0472">Membrane</keyword>
<dbReference type="PANTHER" id="PTHR46720:SF3">
    <property type="entry name" value="FAD-BINDING DOMAIN-CONTAINING PROTEIN-RELATED"/>
    <property type="match status" value="1"/>
</dbReference>
<dbReference type="Gene3D" id="3.50.50.60">
    <property type="entry name" value="FAD/NAD(P)-binding domain"/>
    <property type="match status" value="1"/>
</dbReference>
<accession>A0A7G6J4G5</accession>
<keyword evidence="6" id="KW-1133">Transmembrane helix</keyword>
<dbReference type="Pfam" id="PF01494">
    <property type="entry name" value="FAD_binding_3"/>
    <property type="match status" value="1"/>
</dbReference>
<feature type="transmembrane region" description="Helical" evidence="6">
    <location>
        <begin position="33"/>
        <end position="51"/>
    </location>
</feature>
<keyword evidence="4" id="KW-0274">FAD</keyword>
<dbReference type="InterPro" id="IPR036188">
    <property type="entry name" value="FAD/NAD-bd_sf"/>
</dbReference>
<keyword evidence="3" id="KW-0285">Flavoprotein</keyword>
<evidence type="ECO:0000256" key="3">
    <source>
        <dbReference type="ARBA" id="ARBA00022630"/>
    </source>
</evidence>
<evidence type="ECO:0000256" key="6">
    <source>
        <dbReference type="SAM" id="Phobius"/>
    </source>
</evidence>
<dbReference type="InterPro" id="IPR051104">
    <property type="entry name" value="FAD_monoxygenase"/>
</dbReference>
<dbReference type="AlphaFoldDB" id="A0A7G6J4G5"/>
<sequence length="474" mass="52724">MFSKPSTRVSSGALRTPYRYPTKTMTVRNSVEVAIIGGGITGLTLAVGLLCRNVKFTIYERAQAFRELGAGIGFTPNAERAMKALDPRIHYSFRKVAVRNNDDWFRYVDGFHHNGNDPSDMLEMLMYKIYLGERGFEGCRRSDFLQQLVNLIPTDCIKMEKNLEEVQDVSDGSKVLMRFEDGSTAEADVVIGCDGINSRLRPLMFGQSHASSQPSYSHKFAFRGIIPMDKARAALGDEKTSTRLMHLGPGAHALTFPIAGGTMMNVVAFVTDPSPWAEKDGKFVAAATKNEAIDAFAGFGPAVRTIMSLLPDKLDKWAIFDMYDNPVPTYASGRLCLAGDAAHASTPHHGAGAGCGIEDSLALAELLASVNQRAGVMPIRNMVTKALAVYNEMRYDRSQWLVRSSRMLGEMLEWQDPQTREDTQVLGHELWRRCHEIWDFDVDEMVRNGIDALGWKLAKLPQPLFTEADQIDWI</sequence>
<reference evidence="8" key="1">
    <citation type="journal article" date="2020" name="Chemistry">
        <title>Hybridorubrins A-D, novel azaphilone heterodimers from stromata of Hypoxylon fragiforme and insights into the biosynthetic machinery for azaphilone diversification.</title>
        <authorList>
            <person name="Becker K."/>
            <person name="Pfutze S."/>
            <person name="Kuhnert E."/>
            <person name="Cox R."/>
            <person name="Stadler M."/>
            <person name="Surup F."/>
        </authorList>
    </citation>
    <scope>NUCLEOTIDE SEQUENCE</scope>
</reference>
<dbReference type="EMBL" id="MN736721">
    <property type="protein sequence ID" value="QNC49734.1"/>
    <property type="molecule type" value="Genomic_DNA"/>
</dbReference>
<keyword evidence="6" id="KW-0812">Transmembrane</keyword>
<evidence type="ECO:0000256" key="1">
    <source>
        <dbReference type="ARBA" id="ARBA00005179"/>
    </source>
</evidence>
<gene>
    <name evidence="8" type="primary">hfaza1D</name>
</gene>
<dbReference type="SUPFAM" id="SSF51905">
    <property type="entry name" value="FAD/NAD(P)-binding domain"/>
    <property type="match status" value="1"/>
</dbReference>
<dbReference type="PANTHER" id="PTHR46720">
    <property type="entry name" value="HYDROXYLASE, PUTATIVE (AFU_ORTHOLOGUE AFUA_3G01460)-RELATED"/>
    <property type="match status" value="1"/>
</dbReference>
<evidence type="ECO:0000313" key="8">
    <source>
        <dbReference type="EMBL" id="QNC49734.1"/>
    </source>
</evidence>